<protein>
    <submittedName>
        <fullName evidence="1">Uncharacterized protein</fullName>
    </submittedName>
</protein>
<evidence type="ECO:0000313" key="2">
    <source>
        <dbReference type="Proteomes" id="UP001564626"/>
    </source>
</evidence>
<dbReference type="Proteomes" id="UP001564626">
    <property type="component" value="Unassembled WGS sequence"/>
</dbReference>
<proteinExistence type="predicted"/>
<comment type="caution">
    <text evidence="1">The sequence shown here is derived from an EMBL/GenBank/DDBJ whole genome shotgun (WGS) entry which is preliminary data.</text>
</comment>
<evidence type="ECO:0000313" key="1">
    <source>
        <dbReference type="EMBL" id="MEY8041771.1"/>
    </source>
</evidence>
<accession>A0ABV4CPR5</accession>
<dbReference type="RefSeq" id="WP_345356375.1">
    <property type="nucleotide sequence ID" value="NZ_BAABII010000002.1"/>
</dbReference>
<name>A0ABV4CPR5_9PSEU</name>
<sequence>MRELLGLVRDFVAGIHLGHGIRHRVPVPGRGRELPTGCGLRG</sequence>
<keyword evidence="2" id="KW-1185">Reference proteome</keyword>
<reference evidence="1 2" key="1">
    <citation type="submission" date="2024-08" db="EMBL/GenBank/DDBJ databases">
        <title>Genome mining of Saccharopolyspora cebuensis PGLac3 from Nigerian medicinal plant.</title>
        <authorList>
            <person name="Ezeobiora C.E."/>
            <person name="Igbokwe N.H."/>
            <person name="Amin D.H."/>
            <person name="Mendie U.E."/>
        </authorList>
    </citation>
    <scope>NUCLEOTIDE SEQUENCE [LARGE SCALE GENOMIC DNA]</scope>
    <source>
        <strain evidence="1 2">PGLac3</strain>
    </source>
</reference>
<gene>
    <name evidence="1" type="ORF">AB8O55_20370</name>
</gene>
<organism evidence="1 2">
    <name type="scientific">Saccharopolyspora cebuensis</name>
    <dbReference type="NCBI Taxonomy" id="418759"/>
    <lineage>
        <taxon>Bacteria</taxon>
        <taxon>Bacillati</taxon>
        <taxon>Actinomycetota</taxon>
        <taxon>Actinomycetes</taxon>
        <taxon>Pseudonocardiales</taxon>
        <taxon>Pseudonocardiaceae</taxon>
        <taxon>Saccharopolyspora</taxon>
    </lineage>
</organism>
<dbReference type="EMBL" id="JBGEHV010000042">
    <property type="protein sequence ID" value="MEY8041771.1"/>
    <property type="molecule type" value="Genomic_DNA"/>
</dbReference>